<feature type="transmembrane region" description="Helical" evidence="1">
    <location>
        <begin position="498"/>
        <end position="514"/>
    </location>
</feature>
<keyword evidence="1" id="KW-0812">Transmembrane</keyword>
<keyword evidence="1" id="KW-0472">Membrane</keyword>
<organism evidence="2 3">
    <name type="scientific">Candidatus Magasanikbacteria bacterium CG10_big_fil_rev_8_21_14_0_10_42_10</name>
    <dbReference type="NCBI Taxonomy" id="1974649"/>
    <lineage>
        <taxon>Bacteria</taxon>
        <taxon>Candidatus Magasanikiibacteriota</taxon>
    </lineage>
</organism>
<feature type="transmembrane region" description="Helical" evidence="1">
    <location>
        <begin position="44"/>
        <end position="68"/>
    </location>
</feature>
<evidence type="ECO:0000313" key="3">
    <source>
        <dbReference type="Proteomes" id="UP000231530"/>
    </source>
</evidence>
<evidence type="ECO:0008006" key="4">
    <source>
        <dbReference type="Google" id="ProtNLM"/>
    </source>
</evidence>
<dbReference type="Pfam" id="PF13620">
    <property type="entry name" value="CarboxypepD_reg"/>
    <property type="match status" value="1"/>
</dbReference>
<feature type="transmembrane region" description="Helical" evidence="1">
    <location>
        <begin position="474"/>
        <end position="492"/>
    </location>
</feature>
<dbReference type="Proteomes" id="UP000231530">
    <property type="component" value="Unassembled WGS sequence"/>
</dbReference>
<dbReference type="AlphaFoldDB" id="A0A2H0TV79"/>
<gene>
    <name evidence="2" type="ORF">COU32_03915</name>
</gene>
<proteinExistence type="predicted"/>
<comment type="caution">
    <text evidence="2">The sequence shown here is derived from an EMBL/GenBank/DDBJ whole genome shotgun (WGS) entry which is preliminary data.</text>
</comment>
<feature type="transmembrane region" description="Helical" evidence="1">
    <location>
        <begin position="324"/>
        <end position="346"/>
    </location>
</feature>
<dbReference type="EMBL" id="PFBY01000042">
    <property type="protein sequence ID" value="PIR76073.1"/>
    <property type="molecule type" value="Genomic_DNA"/>
</dbReference>
<protein>
    <recommendedName>
        <fullName evidence="4">Carboxypeptidase regulatory-like domain-containing protein</fullName>
    </recommendedName>
</protein>
<dbReference type="InterPro" id="IPR008969">
    <property type="entry name" value="CarboxyPept-like_regulatory"/>
</dbReference>
<accession>A0A2H0TV79</accession>
<dbReference type="SUPFAM" id="SSF49464">
    <property type="entry name" value="Carboxypeptidase regulatory domain-like"/>
    <property type="match status" value="2"/>
</dbReference>
<evidence type="ECO:0000313" key="2">
    <source>
        <dbReference type="EMBL" id="PIR76073.1"/>
    </source>
</evidence>
<sequence>MMGGRLSLTMEVCLHILSTRLLLQTTVRLSLPNVLQKSRYMVNFFIDFFSVVQRGFLAALLFLILFFVPVPVHAQTDEFPISLQGVAESAVLPELYACVTSANNQYVSDAQVRYSEWLADATDCYKQYNKTGLLPPFLQTYDFSTATSDFALENCNADVQRGQYARIATCMWTPNKSTEQCYAEEKNTTIELLAACYRDQIPKDSIWRLPIMQKAIQAQLSGGDYNTLSLQTKFTLDTCLKNVLIGEQADTLDVQKQQGLVACYTQAGLKDIADFYTTSEIVVDCATEAAARHGLLDIKTFITSRSSEDESYIEQCVIKKTAPVILGLAAVNIPFAAGIANVFLYLQFLFTQPFLLLRGSRRNWGQVLDAMNGDPIDLSTVRLIDEEKKTILRSMVTNRKGEYFFLPPLGTYRVEASKQGYAFPSTLLKGDAQYYFGHTFTVDSKGDVVDKHIPLDPAVEAVSVRAFFIKKWRYRIATIFSAVGPLSTAVFFFFVPKWWVVILFLVHVILFFVFRRLSSQRKIKQFGIVKGKNGKPLSRVKVFLFNGPYKKLLHYYVTDVFGRYYFPPVVGSFLIRFEKERFDSVSRDVDISPDDEMKTLNIDVMLEDVTG</sequence>
<reference evidence="3" key="1">
    <citation type="submission" date="2017-09" db="EMBL/GenBank/DDBJ databases">
        <title>Depth-based differentiation of microbial function through sediment-hosted aquifers and enrichment of novel symbionts in the deep terrestrial subsurface.</title>
        <authorList>
            <person name="Probst A.J."/>
            <person name="Ladd B."/>
            <person name="Jarett J.K."/>
            <person name="Geller-Mcgrath D.E."/>
            <person name="Sieber C.M.K."/>
            <person name="Emerson J.B."/>
            <person name="Anantharaman K."/>
            <person name="Thomas B.C."/>
            <person name="Malmstrom R."/>
            <person name="Stieglmeier M."/>
            <person name="Klingl A."/>
            <person name="Woyke T."/>
            <person name="Ryan C.M."/>
            <person name="Banfield J.F."/>
        </authorList>
    </citation>
    <scope>NUCLEOTIDE SEQUENCE [LARGE SCALE GENOMIC DNA]</scope>
</reference>
<dbReference type="Gene3D" id="2.60.40.1120">
    <property type="entry name" value="Carboxypeptidase-like, regulatory domain"/>
    <property type="match status" value="2"/>
</dbReference>
<name>A0A2H0TV79_9BACT</name>
<keyword evidence="1" id="KW-1133">Transmembrane helix</keyword>
<evidence type="ECO:0000256" key="1">
    <source>
        <dbReference type="SAM" id="Phobius"/>
    </source>
</evidence>